<evidence type="ECO:0000256" key="4">
    <source>
        <dbReference type="ARBA" id="ARBA00022989"/>
    </source>
</evidence>
<feature type="transmembrane region" description="Helical" evidence="6">
    <location>
        <begin position="75"/>
        <end position="97"/>
    </location>
</feature>
<keyword evidence="5 6" id="KW-0472">Membrane</keyword>
<evidence type="ECO:0000256" key="3">
    <source>
        <dbReference type="ARBA" id="ARBA00022692"/>
    </source>
</evidence>
<evidence type="ECO:0000256" key="2">
    <source>
        <dbReference type="ARBA" id="ARBA00007168"/>
    </source>
</evidence>
<feature type="transmembrane region" description="Helical" evidence="6">
    <location>
        <begin position="123"/>
        <end position="141"/>
    </location>
</feature>
<keyword evidence="8" id="KW-1185">Reference proteome</keyword>
<proteinExistence type="inferred from homology"/>
<keyword evidence="3 6" id="KW-0812">Transmembrane</keyword>
<sequence>MYNNDPYKNNQGPAPHQQHAYAQPYAQPYGQPQYAQPYGQPQYAQPVQHFGGQTNVQDVTPIKPESAPPTGCRDLPFAVVFLLNVAAIVGLMVVWGFDSLKADSTPGSSSSSSDLISPRDAKVTLGVALGMSVLAVVLALLSVKLIVAYARCMINFTLWFSVGLSFAIAALGFYIGSIFLGVFGVILGLLGLCYARAVQHRIPFAAANLHVAAAAISKHWSTYLVAILFTIVQIVWVIVWAIALLGVANHLREEDGPSAAGLRSSGERCFANSECASNSCRNNRCYGNDSVFYKDSADSAVNYVIYFFMLVSFYWGLQVFKNVSHTTIAGTVATFWYNAESSGATGSSLKRSMTTSFGSICFGSLLVAIVQALRELANQAREEGSFLGCIAECLLGCLQAILEYINRWAFVYVGIYGYKFTQAGKAVFDLFHNRGFDAIINDDLIGNVLSFAALGVGLICAGVGVAFAHFANEVSYSNSMLFLGILGFVVGVGVAVTPLSVIDSSVATIFVCFAEDPVAFQQSHPDLYQPLVTEWHNLYPEIMVQAGYWHA</sequence>
<feature type="transmembrane region" description="Helical" evidence="6">
    <location>
        <begin position="148"/>
        <end position="168"/>
    </location>
</feature>
<comment type="subcellular location">
    <subcellularLocation>
        <location evidence="6">Cell membrane</location>
        <topology evidence="6">Multi-pass membrane protein</topology>
    </subcellularLocation>
    <subcellularLocation>
        <location evidence="1">Membrane</location>
        <topology evidence="1">Multi-pass membrane protein</topology>
    </subcellularLocation>
</comment>
<protein>
    <recommendedName>
        <fullName evidence="6">Choline transporter-like protein</fullName>
    </recommendedName>
</protein>
<dbReference type="Pfam" id="PF04515">
    <property type="entry name" value="Choline_transpo"/>
    <property type="match status" value="1"/>
</dbReference>
<dbReference type="Proteomes" id="UP001209570">
    <property type="component" value="Unassembled WGS sequence"/>
</dbReference>
<organism evidence="7 8">
    <name type="scientific">Pythium insidiosum</name>
    <name type="common">Pythiosis disease agent</name>
    <dbReference type="NCBI Taxonomy" id="114742"/>
    <lineage>
        <taxon>Eukaryota</taxon>
        <taxon>Sar</taxon>
        <taxon>Stramenopiles</taxon>
        <taxon>Oomycota</taxon>
        <taxon>Peronosporomycetes</taxon>
        <taxon>Pythiales</taxon>
        <taxon>Pythiaceae</taxon>
        <taxon>Pythium</taxon>
    </lineage>
</organism>
<dbReference type="InterPro" id="IPR007603">
    <property type="entry name" value="Choline_transptr-like"/>
</dbReference>
<feature type="transmembrane region" description="Helical" evidence="6">
    <location>
        <begin position="300"/>
        <end position="317"/>
    </location>
</feature>
<comment type="function">
    <text evidence="6">Choline transporter.</text>
</comment>
<dbReference type="AlphaFoldDB" id="A0AAD5QCR5"/>
<dbReference type="PANTHER" id="PTHR12385:SF4">
    <property type="entry name" value="PROTEIN PNS1"/>
    <property type="match status" value="1"/>
</dbReference>
<keyword evidence="4 6" id="KW-1133">Transmembrane helix</keyword>
<feature type="transmembrane region" description="Helical" evidence="6">
    <location>
        <begin position="226"/>
        <end position="248"/>
    </location>
</feature>
<dbReference type="GO" id="GO:0022857">
    <property type="term" value="F:transmembrane transporter activity"/>
    <property type="evidence" value="ECO:0007669"/>
    <property type="project" value="UniProtKB-UniRule"/>
</dbReference>
<evidence type="ECO:0000256" key="6">
    <source>
        <dbReference type="RuleBase" id="RU368066"/>
    </source>
</evidence>
<evidence type="ECO:0000256" key="1">
    <source>
        <dbReference type="ARBA" id="ARBA00004141"/>
    </source>
</evidence>
<comment type="similarity">
    <text evidence="2 6">Belongs to the CTL (choline transporter-like) family.</text>
</comment>
<feature type="transmembrane region" description="Helical" evidence="6">
    <location>
        <begin position="480"/>
        <end position="502"/>
    </location>
</feature>
<evidence type="ECO:0000256" key="5">
    <source>
        <dbReference type="ARBA" id="ARBA00023136"/>
    </source>
</evidence>
<name>A0AAD5QCR5_PYTIN</name>
<dbReference type="EMBL" id="JAKCXM010000057">
    <property type="protein sequence ID" value="KAJ0404750.1"/>
    <property type="molecule type" value="Genomic_DNA"/>
</dbReference>
<dbReference type="GO" id="GO:0005886">
    <property type="term" value="C:plasma membrane"/>
    <property type="evidence" value="ECO:0007669"/>
    <property type="project" value="UniProtKB-SubCell"/>
</dbReference>
<feature type="transmembrane region" description="Helical" evidence="6">
    <location>
        <begin position="174"/>
        <end position="195"/>
    </location>
</feature>
<evidence type="ECO:0000313" key="7">
    <source>
        <dbReference type="EMBL" id="KAJ0404750.1"/>
    </source>
</evidence>
<feature type="transmembrane region" description="Helical" evidence="6">
    <location>
        <begin position="444"/>
        <end position="468"/>
    </location>
</feature>
<comment type="caution">
    <text evidence="7">The sequence shown here is derived from an EMBL/GenBank/DDBJ whole genome shotgun (WGS) entry which is preliminary data.</text>
</comment>
<dbReference type="PANTHER" id="PTHR12385">
    <property type="entry name" value="CHOLINE TRANSPORTER-LIKE (SLC FAMILY 44)"/>
    <property type="match status" value="1"/>
</dbReference>
<gene>
    <name evidence="7" type="ORF">P43SY_005574</name>
</gene>
<accession>A0AAD5QCR5</accession>
<evidence type="ECO:0000313" key="8">
    <source>
        <dbReference type="Proteomes" id="UP001209570"/>
    </source>
</evidence>
<reference evidence="7" key="1">
    <citation type="submission" date="2021-12" db="EMBL/GenBank/DDBJ databases">
        <title>Prjna785345.</title>
        <authorList>
            <person name="Rujirawat T."/>
            <person name="Krajaejun T."/>
        </authorList>
    </citation>
    <scope>NUCLEOTIDE SEQUENCE</scope>
    <source>
        <strain evidence="7">Pi057C3</strain>
    </source>
</reference>